<reference evidence="1" key="1">
    <citation type="journal article" date="2021" name="PeerJ">
        <title>Extensive microbial diversity within the chicken gut microbiome revealed by metagenomics and culture.</title>
        <authorList>
            <person name="Gilroy R."/>
            <person name="Ravi A."/>
            <person name="Getino M."/>
            <person name="Pursley I."/>
            <person name="Horton D.L."/>
            <person name="Alikhan N.F."/>
            <person name="Baker D."/>
            <person name="Gharbi K."/>
            <person name="Hall N."/>
            <person name="Watson M."/>
            <person name="Adriaenssens E.M."/>
            <person name="Foster-Nyarko E."/>
            <person name="Jarju S."/>
            <person name="Secka A."/>
            <person name="Antonio M."/>
            <person name="Oren A."/>
            <person name="Chaudhuri R.R."/>
            <person name="La Ragione R."/>
            <person name="Hildebrand F."/>
            <person name="Pallen M.J."/>
        </authorList>
    </citation>
    <scope>NUCLEOTIDE SEQUENCE</scope>
    <source>
        <strain evidence="1">23274</strain>
    </source>
</reference>
<evidence type="ECO:0000313" key="1">
    <source>
        <dbReference type="EMBL" id="HIX03783.1"/>
    </source>
</evidence>
<dbReference type="InterPro" id="IPR010106">
    <property type="entry name" value="RpnA"/>
</dbReference>
<dbReference type="PANTHER" id="PTHR41317">
    <property type="entry name" value="PD-(D_E)XK NUCLEASE FAMILY TRANSPOSASE"/>
    <property type="match status" value="1"/>
</dbReference>
<reference evidence="1" key="2">
    <citation type="submission" date="2021-04" db="EMBL/GenBank/DDBJ databases">
        <authorList>
            <person name="Gilroy R."/>
        </authorList>
    </citation>
    <scope>NUCLEOTIDE SEQUENCE</scope>
    <source>
        <strain evidence="1">23274</strain>
    </source>
</reference>
<dbReference type="Proteomes" id="UP000824202">
    <property type="component" value="Unassembled WGS sequence"/>
</dbReference>
<comment type="caution">
    <text evidence="1">The sequence shown here is derived from an EMBL/GenBank/DDBJ whole genome shotgun (WGS) entry which is preliminary data.</text>
</comment>
<dbReference type="NCBIfam" id="TIGR01784">
    <property type="entry name" value="T_den_put_tspse"/>
    <property type="match status" value="1"/>
</dbReference>
<dbReference type="AlphaFoldDB" id="A0A9D1V0N7"/>
<sequence length="310" mass="36344">MDFNGFQERYVNPYTDFGFKKLFGSEVNKDLLISFLNALLHEEQQIVDITYLPNEHIGEFELDRKSIFDVYCQNDKGEHFIVEMQKAEQKFFKDRSVFYATFPIREQAKRGEWDYSLKAVYTVGILNFVFDEDKDSQEYFHHEVKLMDTYRKTVFYDKLTFIYLEMPKFNKQENELDNLFDKWMFVLKNLSRLTERPAALQERIFERVFRAAEIARLDKKDLAAYEESLKIFRDLNNVISTAEWKGEAKGHAKGLAEGLAKGLAQGLEEGHAKGLEEGRLEMARKMKAEGIPFDTIRKISGLDLSDIENL</sequence>
<gene>
    <name evidence="1" type="ORF">H9863_06665</name>
</gene>
<name>A0A9D1V0N7_9BACT</name>
<evidence type="ECO:0000313" key="2">
    <source>
        <dbReference type="Proteomes" id="UP000824202"/>
    </source>
</evidence>
<accession>A0A9D1V0N7</accession>
<proteinExistence type="predicted"/>
<organism evidence="1 2">
    <name type="scientific">Candidatus Odoribacter faecigallinarum</name>
    <dbReference type="NCBI Taxonomy" id="2838706"/>
    <lineage>
        <taxon>Bacteria</taxon>
        <taxon>Pseudomonadati</taxon>
        <taxon>Bacteroidota</taxon>
        <taxon>Bacteroidia</taxon>
        <taxon>Bacteroidales</taxon>
        <taxon>Odoribacteraceae</taxon>
        <taxon>Odoribacter</taxon>
    </lineage>
</organism>
<dbReference type="Pfam" id="PF12784">
    <property type="entry name" value="PDDEXK_2"/>
    <property type="match status" value="1"/>
</dbReference>
<dbReference type="EMBL" id="DXFT01000127">
    <property type="protein sequence ID" value="HIX03783.1"/>
    <property type="molecule type" value="Genomic_DNA"/>
</dbReference>
<dbReference type="PANTHER" id="PTHR41317:SF1">
    <property type="entry name" value="PD-(D_E)XK NUCLEASE FAMILY TRANSPOSASE"/>
    <property type="match status" value="1"/>
</dbReference>
<protein>
    <submittedName>
        <fullName evidence="1">Rpn family recombination-promoting nuclease/putative transposase</fullName>
    </submittedName>
</protein>